<reference evidence="2 3" key="1">
    <citation type="journal article" date="2020" name="Mol. Plant">
        <title>The Chromosome-Based Rubber Tree Genome Provides New Insights into Spurge Genome Evolution and Rubber Biosynthesis.</title>
        <authorList>
            <person name="Liu J."/>
            <person name="Shi C."/>
            <person name="Shi C.C."/>
            <person name="Li W."/>
            <person name="Zhang Q.J."/>
            <person name="Zhang Y."/>
            <person name="Li K."/>
            <person name="Lu H.F."/>
            <person name="Shi C."/>
            <person name="Zhu S.T."/>
            <person name="Xiao Z.Y."/>
            <person name="Nan H."/>
            <person name="Yue Y."/>
            <person name="Zhu X.G."/>
            <person name="Wu Y."/>
            <person name="Hong X.N."/>
            <person name="Fan G.Y."/>
            <person name="Tong Y."/>
            <person name="Zhang D."/>
            <person name="Mao C.L."/>
            <person name="Liu Y.L."/>
            <person name="Hao S.J."/>
            <person name="Liu W.Q."/>
            <person name="Lv M.Q."/>
            <person name="Zhang H.B."/>
            <person name="Liu Y."/>
            <person name="Hu-Tang G.R."/>
            <person name="Wang J.P."/>
            <person name="Wang J.H."/>
            <person name="Sun Y.H."/>
            <person name="Ni S.B."/>
            <person name="Chen W.B."/>
            <person name="Zhang X.C."/>
            <person name="Jiao Y.N."/>
            <person name="Eichler E.E."/>
            <person name="Li G.H."/>
            <person name="Liu X."/>
            <person name="Gao L.Z."/>
        </authorList>
    </citation>
    <scope>NUCLEOTIDE SEQUENCE [LARGE SCALE GENOMIC DNA]</scope>
    <source>
        <strain evidence="3">cv. GT1</strain>
        <tissue evidence="2">Leaf</tissue>
    </source>
</reference>
<evidence type="ECO:0000313" key="2">
    <source>
        <dbReference type="EMBL" id="KAF2295842.1"/>
    </source>
</evidence>
<dbReference type="EMBL" id="JAAGAX010000013">
    <property type="protein sequence ID" value="KAF2295842.1"/>
    <property type="molecule type" value="Genomic_DNA"/>
</dbReference>
<proteinExistence type="predicted"/>
<dbReference type="AlphaFoldDB" id="A0A6A6L352"/>
<feature type="region of interest" description="Disordered" evidence="1">
    <location>
        <begin position="48"/>
        <end position="90"/>
    </location>
</feature>
<name>A0A6A6L352_HEVBR</name>
<comment type="caution">
    <text evidence="2">The sequence shown here is derived from an EMBL/GenBank/DDBJ whole genome shotgun (WGS) entry which is preliminary data.</text>
</comment>
<protein>
    <submittedName>
        <fullName evidence="2">Uncharacterized protein</fullName>
    </submittedName>
</protein>
<dbReference type="Proteomes" id="UP000467840">
    <property type="component" value="Chromosome 7"/>
</dbReference>
<organism evidence="2 3">
    <name type="scientific">Hevea brasiliensis</name>
    <name type="common">Para rubber tree</name>
    <name type="synonym">Siphonia brasiliensis</name>
    <dbReference type="NCBI Taxonomy" id="3981"/>
    <lineage>
        <taxon>Eukaryota</taxon>
        <taxon>Viridiplantae</taxon>
        <taxon>Streptophyta</taxon>
        <taxon>Embryophyta</taxon>
        <taxon>Tracheophyta</taxon>
        <taxon>Spermatophyta</taxon>
        <taxon>Magnoliopsida</taxon>
        <taxon>eudicotyledons</taxon>
        <taxon>Gunneridae</taxon>
        <taxon>Pentapetalae</taxon>
        <taxon>rosids</taxon>
        <taxon>fabids</taxon>
        <taxon>Malpighiales</taxon>
        <taxon>Euphorbiaceae</taxon>
        <taxon>Crotonoideae</taxon>
        <taxon>Micrandreae</taxon>
        <taxon>Hevea</taxon>
    </lineage>
</organism>
<feature type="compositionally biased region" description="Polar residues" evidence="1">
    <location>
        <begin position="60"/>
        <end position="90"/>
    </location>
</feature>
<gene>
    <name evidence="2" type="ORF">GH714_034475</name>
</gene>
<keyword evidence="3" id="KW-1185">Reference proteome</keyword>
<sequence length="114" mass="12230">MTTSVSIYSRLTSCSTSRFNTQHPQAQCSVLTGYFEMSYYASSDAASATQTSDSCKDTPFVSQPTEGVLIPSSNNTSLDNPVTPNNPTQTQLAVAKTNPPIAFLQLANQERKGS</sequence>
<evidence type="ECO:0000256" key="1">
    <source>
        <dbReference type="SAM" id="MobiDB-lite"/>
    </source>
</evidence>
<accession>A0A6A6L352</accession>
<evidence type="ECO:0000313" key="3">
    <source>
        <dbReference type="Proteomes" id="UP000467840"/>
    </source>
</evidence>